<dbReference type="SUPFAM" id="SSF55729">
    <property type="entry name" value="Acyl-CoA N-acyltransferases (Nat)"/>
    <property type="match status" value="1"/>
</dbReference>
<evidence type="ECO:0000313" key="2">
    <source>
        <dbReference type="EMBL" id="RDI63437.1"/>
    </source>
</evidence>
<dbReference type="InterPro" id="IPR016181">
    <property type="entry name" value="Acyl_CoA_acyltransferase"/>
</dbReference>
<keyword evidence="3" id="KW-1185">Reference proteome</keyword>
<dbReference type="CDD" id="cd04301">
    <property type="entry name" value="NAT_SF"/>
    <property type="match status" value="1"/>
</dbReference>
<comment type="caution">
    <text evidence="2">The sequence shown here is derived from an EMBL/GenBank/DDBJ whole genome shotgun (WGS) entry which is preliminary data.</text>
</comment>
<reference evidence="2 3" key="1">
    <citation type="submission" date="2018-07" db="EMBL/GenBank/DDBJ databases">
        <title>Genomic Encyclopedia of Type Strains, Phase IV (KMG-IV): sequencing the most valuable type-strain genomes for metagenomic binning, comparative biology and taxonomic classification.</title>
        <authorList>
            <person name="Goeker M."/>
        </authorList>
    </citation>
    <scope>NUCLEOTIDE SEQUENCE [LARGE SCALE GENOMIC DNA]</scope>
    <source>
        <strain evidence="2 3">DSM 44290</strain>
    </source>
</reference>
<keyword evidence="2" id="KW-0012">Acyltransferase</keyword>
<dbReference type="AlphaFoldDB" id="A0A370HY63"/>
<evidence type="ECO:0000259" key="1">
    <source>
        <dbReference type="PROSITE" id="PS51186"/>
    </source>
</evidence>
<dbReference type="GO" id="GO:0016747">
    <property type="term" value="F:acyltransferase activity, transferring groups other than amino-acyl groups"/>
    <property type="evidence" value="ECO:0007669"/>
    <property type="project" value="InterPro"/>
</dbReference>
<dbReference type="Proteomes" id="UP000254869">
    <property type="component" value="Unassembled WGS sequence"/>
</dbReference>
<gene>
    <name evidence="2" type="ORF">DFR76_110134</name>
</gene>
<dbReference type="RefSeq" id="WP_068007146.1">
    <property type="nucleotide sequence ID" value="NZ_QQBC01000010.1"/>
</dbReference>
<accession>A0A370HY63</accession>
<sequence>MWIREYEPADWPQVWPIVRDIVRSGETFAYEPAMTEEQAHDIWVMRPPAITVVAVIDDRVVGTANAYANRRGPGAHVSTASFMVAADARGRGVGTALCREVMSWAEERGFAGMQFNAVAESNHRAVEIYKRLGFEIVGTVPGAFRHPTRGRVGLHVMYCEFERRELAEIKKAAARRPSP</sequence>
<dbReference type="InterPro" id="IPR000182">
    <property type="entry name" value="GNAT_dom"/>
</dbReference>
<dbReference type="PROSITE" id="PS51186">
    <property type="entry name" value="GNAT"/>
    <property type="match status" value="1"/>
</dbReference>
<feature type="domain" description="N-acetyltransferase" evidence="1">
    <location>
        <begin position="1"/>
        <end position="162"/>
    </location>
</feature>
<dbReference type="PANTHER" id="PTHR43138">
    <property type="entry name" value="ACETYLTRANSFERASE, GNAT FAMILY"/>
    <property type="match status" value="1"/>
</dbReference>
<proteinExistence type="predicted"/>
<evidence type="ECO:0000313" key="3">
    <source>
        <dbReference type="Proteomes" id="UP000254869"/>
    </source>
</evidence>
<dbReference type="Pfam" id="PF00583">
    <property type="entry name" value="Acetyltransf_1"/>
    <property type="match status" value="1"/>
</dbReference>
<dbReference type="InterPro" id="IPR052742">
    <property type="entry name" value="Mito_N-acetyltransferase"/>
</dbReference>
<name>A0A370HY63_9NOCA</name>
<organism evidence="2 3">
    <name type="scientific">Nocardia pseudobrasiliensis</name>
    <dbReference type="NCBI Taxonomy" id="45979"/>
    <lineage>
        <taxon>Bacteria</taxon>
        <taxon>Bacillati</taxon>
        <taxon>Actinomycetota</taxon>
        <taxon>Actinomycetes</taxon>
        <taxon>Mycobacteriales</taxon>
        <taxon>Nocardiaceae</taxon>
        <taxon>Nocardia</taxon>
    </lineage>
</organism>
<keyword evidence="2" id="KW-0808">Transferase</keyword>
<dbReference type="PANTHER" id="PTHR43138:SF1">
    <property type="entry name" value="N-ACETYLTRANSFERASE ACA1"/>
    <property type="match status" value="1"/>
</dbReference>
<protein>
    <submittedName>
        <fullName evidence="2">L-amino acid N-acyltransferase YncA</fullName>
    </submittedName>
</protein>
<dbReference type="STRING" id="1210086.GCA_001613105_07151"/>
<dbReference type="EMBL" id="QQBC01000010">
    <property type="protein sequence ID" value="RDI63437.1"/>
    <property type="molecule type" value="Genomic_DNA"/>
</dbReference>
<dbReference type="Gene3D" id="3.40.630.30">
    <property type="match status" value="1"/>
</dbReference>